<evidence type="ECO:0000256" key="3">
    <source>
        <dbReference type="PROSITE-ProRule" id="PRU00283"/>
    </source>
</evidence>
<keyword evidence="1" id="KW-0547">Nucleotide-binding</keyword>
<dbReference type="GO" id="GO:0005524">
    <property type="term" value="F:ATP binding"/>
    <property type="evidence" value="ECO:0007669"/>
    <property type="project" value="UniProtKB-KW"/>
</dbReference>
<proteinExistence type="inferred from homology"/>
<dbReference type="PROSITE" id="PS50067">
    <property type="entry name" value="KINESIN_MOTOR_2"/>
    <property type="match status" value="1"/>
</dbReference>
<dbReference type="Gene3D" id="3.40.850.10">
    <property type="entry name" value="Kinesin motor domain"/>
    <property type="match status" value="1"/>
</dbReference>
<sequence length="204" mass="22894">MPCVIRLVIADIFQNTMKQPKTFAFDHCFFSLEPTLPHFASQKTVFECLGRDILDNAFEGYNACIFAYGQTDSKSALQHLARCTSSILGTPIAYTILDLLLSLQKHKKYIVIQWIPSHIGIEGNEKVDAHAKQACSEGIVINVPPFLHKLLLFNKKTVQIIAFRLRSGHIPLNRFAFMLKRSTSPNCPDCGVREDVSHSDGMCP</sequence>
<dbReference type="GO" id="GO:0007018">
    <property type="term" value="P:microtubule-based movement"/>
    <property type="evidence" value="ECO:0007669"/>
    <property type="project" value="InterPro"/>
</dbReference>
<accession>A0A8S4RRZ3</accession>
<name>A0A8S4RRZ3_9NEOP</name>
<evidence type="ECO:0000259" key="4">
    <source>
        <dbReference type="PROSITE" id="PS50067"/>
    </source>
</evidence>
<comment type="caution">
    <text evidence="3">Lacks conserved residue(s) required for the propagation of feature annotation.</text>
</comment>
<dbReference type="PANTHER" id="PTHR47117">
    <property type="entry name" value="STAR-RELATED LIPID TRANSFER PROTEIN 9"/>
    <property type="match status" value="1"/>
</dbReference>
<dbReference type="Pfam" id="PF00225">
    <property type="entry name" value="Kinesin"/>
    <property type="match status" value="1"/>
</dbReference>
<evidence type="ECO:0000256" key="2">
    <source>
        <dbReference type="ARBA" id="ARBA00022840"/>
    </source>
</evidence>
<dbReference type="InterPro" id="IPR001752">
    <property type="entry name" value="Kinesin_motor_dom"/>
</dbReference>
<dbReference type="InterPro" id="IPR036397">
    <property type="entry name" value="RNaseH_sf"/>
</dbReference>
<dbReference type="InterPro" id="IPR036961">
    <property type="entry name" value="Kinesin_motor_dom_sf"/>
</dbReference>
<dbReference type="SUPFAM" id="SSF52540">
    <property type="entry name" value="P-loop containing nucleoside triphosphate hydrolases"/>
    <property type="match status" value="1"/>
</dbReference>
<dbReference type="GO" id="GO:0003676">
    <property type="term" value="F:nucleic acid binding"/>
    <property type="evidence" value="ECO:0007669"/>
    <property type="project" value="InterPro"/>
</dbReference>
<dbReference type="CDD" id="cd09276">
    <property type="entry name" value="Rnase_HI_RT_non_LTR"/>
    <property type="match status" value="1"/>
</dbReference>
<dbReference type="OrthoDB" id="3176171at2759"/>
<comment type="caution">
    <text evidence="5">The sequence shown here is derived from an EMBL/GenBank/DDBJ whole genome shotgun (WGS) entry which is preliminary data.</text>
</comment>
<dbReference type="AlphaFoldDB" id="A0A8S4RRZ3"/>
<dbReference type="InterPro" id="IPR027417">
    <property type="entry name" value="P-loop_NTPase"/>
</dbReference>
<dbReference type="Proteomes" id="UP000838756">
    <property type="component" value="Unassembled WGS sequence"/>
</dbReference>
<evidence type="ECO:0000256" key="1">
    <source>
        <dbReference type="ARBA" id="ARBA00022741"/>
    </source>
</evidence>
<dbReference type="SUPFAM" id="SSF53098">
    <property type="entry name" value="Ribonuclease H-like"/>
    <property type="match status" value="1"/>
</dbReference>
<dbReference type="EMBL" id="CAKXAJ010025571">
    <property type="protein sequence ID" value="CAH2241100.1"/>
    <property type="molecule type" value="Genomic_DNA"/>
</dbReference>
<gene>
    <name evidence="5" type="primary">jg13156</name>
    <name evidence="5" type="ORF">PAEG_LOCUS17564</name>
</gene>
<dbReference type="Gene3D" id="3.30.420.10">
    <property type="entry name" value="Ribonuclease H-like superfamily/Ribonuclease H"/>
    <property type="match status" value="1"/>
</dbReference>
<keyword evidence="6" id="KW-1185">Reference proteome</keyword>
<reference evidence="5" key="1">
    <citation type="submission" date="2022-03" db="EMBL/GenBank/DDBJ databases">
        <authorList>
            <person name="Lindestad O."/>
        </authorList>
    </citation>
    <scope>NUCLEOTIDE SEQUENCE</scope>
</reference>
<keyword evidence="2" id="KW-0067">ATP-binding</keyword>
<evidence type="ECO:0000313" key="5">
    <source>
        <dbReference type="EMBL" id="CAH2241100.1"/>
    </source>
</evidence>
<protein>
    <submittedName>
        <fullName evidence="5">Jg13156 protein</fullName>
    </submittedName>
</protein>
<dbReference type="GO" id="GO:0003777">
    <property type="term" value="F:microtubule motor activity"/>
    <property type="evidence" value="ECO:0007669"/>
    <property type="project" value="InterPro"/>
</dbReference>
<dbReference type="GO" id="GO:0008017">
    <property type="term" value="F:microtubule binding"/>
    <property type="evidence" value="ECO:0007669"/>
    <property type="project" value="InterPro"/>
</dbReference>
<comment type="similarity">
    <text evidence="3">Belongs to the TRAFAC class myosin-kinesin ATPase superfamily. Kinesin family.</text>
</comment>
<dbReference type="InterPro" id="IPR012337">
    <property type="entry name" value="RNaseH-like_sf"/>
</dbReference>
<feature type="domain" description="Kinesin motor" evidence="4">
    <location>
        <begin position="1"/>
        <end position="71"/>
    </location>
</feature>
<organism evidence="5 6">
    <name type="scientific">Pararge aegeria aegeria</name>
    <dbReference type="NCBI Taxonomy" id="348720"/>
    <lineage>
        <taxon>Eukaryota</taxon>
        <taxon>Metazoa</taxon>
        <taxon>Ecdysozoa</taxon>
        <taxon>Arthropoda</taxon>
        <taxon>Hexapoda</taxon>
        <taxon>Insecta</taxon>
        <taxon>Pterygota</taxon>
        <taxon>Neoptera</taxon>
        <taxon>Endopterygota</taxon>
        <taxon>Lepidoptera</taxon>
        <taxon>Glossata</taxon>
        <taxon>Ditrysia</taxon>
        <taxon>Papilionoidea</taxon>
        <taxon>Nymphalidae</taxon>
        <taxon>Satyrinae</taxon>
        <taxon>Satyrini</taxon>
        <taxon>Parargina</taxon>
        <taxon>Pararge</taxon>
    </lineage>
</organism>
<evidence type="ECO:0000313" key="6">
    <source>
        <dbReference type="Proteomes" id="UP000838756"/>
    </source>
</evidence>